<organism evidence="2 5">
    <name type="scientific">Marinomonas gallaica</name>
    <dbReference type="NCBI Taxonomy" id="1806667"/>
    <lineage>
        <taxon>Bacteria</taxon>
        <taxon>Pseudomonadati</taxon>
        <taxon>Pseudomonadota</taxon>
        <taxon>Gammaproteobacteria</taxon>
        <taxon>Oceanospirillales</taxon>
        <taxon>Oceanospirillaceae</taxon>
        <taxon>Marinomonas</taxon>
    </lineage>
</organism>
<evidence type="ECO:0000313" key="2">
    <source>
        <dbReference type="EMBL" id="SBT16535.1"/>
    </source>
</evidence>
<dbReference type="AlphaFoldDB" id="A0A1C3JMZ5"/>
<reference evidence="3 4" key="1">
    <citation type="submission" date="2016-06" db="EMBL/GenBank/DDBJ databases">
        <authorList>
            <person name="Rodrigo-Torres L."/>
            <person name="Arahal D.R."/>
        </authorList>
    </citation>
    <scope>NUCLEOTIDE SEQUENCE [LARGE SCALE GENOMIC DNA]</scope>
    <source>
        <strain evidence="3 4">CECT 5116</strain>
    </source>
</reference>
<dbReference type="InterPro" id="IPR036291">
    <property type="entry name" value="NAD(P)-bd_dom_sf"/>
</dbReference>
<evidence type="ECO:0000313" key="3">
    <source>
        <dbReference type="EMBL" id="SBT20251.1"/>
    </source>
</evidence>
<gene>
    <name evidence="2" type="primary">yhfK</name>
    <name evidence="2" type="ORF">MGA5115_00616</name>
    <name evidence="3" type="ORF">MGA5116_00834</name>
</gene>
<protein>
    <submittedName>
        <fullName evidence="2 3">Sugar epimerase YhfK</fullName>
        <ecNumber evidence="2 3">4.-.-.-</ecNumber>
    </submittedName>
</protein>
<dbReference type="Pfam" id="PF13460">
    <property type="entry name" value="NAD_binding_10"/>
    <property type="match status" value="1"/>
</dbReference>
<dbReference type="EMBL" id="FLRB01000006">
    <property type="protein sequence ID" value="SBT20251.1"/>
    <property type="molecule type" value="Genomic_DNA"/>
</dbReference>
<keyword evidence="2" id="KW-0456">Lyase</keyword>
<dbReference type="PANTHER" id="PTHR15020">
    <property type="entry name" value="FLAVIN REDUCTASE-RELATED"/>
    <property type="match status" value="1"/>
</dbReference>
<evidence type="ECO:0000313" key="5">
    <source>
        <dbReference type="Proteomes" id="UP000092871"/>
    </source>
</evidence>
<keyword evidence="4" id="KW-1185">Reference proteome</keyword>
<reference evidence="2 5" key="2">
    <citation type="submission" date="2016-06" db="EMBL/GenBank/DDBJ databases">
        <authorList>
            <person name="Kjaerup R.B."/>
            <person name="Dalgaard T.S."/>
            <person name="Juul-Madsen H.R."/>
        </authorList>
    </citation>
    <scope>NUCLEOTIDE SEQUENCE [LARGE SCALE GENOMIC DNA]</scope>
    <source>
        <strain evidence="2 5">CECT 5115</strain>
    </source>
</reference>
<dbReference type="OrthoDB" id="9803892at2"/>
<feature type="domain" description="NAD(P)-binding" evidence="1">
    <location>
        <begin position="8"/>
        <end position="190"/>
    </location>
</feature>
<name>A0A1C3JMZ5_9GAMM</name>
<dbReference type="Proteomes" id="UP000092840">
    <property type="component" value="Unassembled WGS sequence"/>
</dbReference>
<dbReference type="Proteomes" id="UP000092871">
    <property type="component" value="Unassembled WGS sequence"/>
</dbReference>
<sequence length="212" mass="23303">MKTILVIGATGQIGQRVCHTLIERGHSVRAIVRDSQRASELEHLNLEIYKVDLEDDFCDAYEGVQKVIFVAGSGSATGFDKTLLVDLWAAKRAIDYAEEEPSVEHFIQLSSFGADDPDEINSSIKPYLIAKHITDEYLTKASLPYTVLRPGKLTNTPATGGFTCDRPSIGEDTSISRADVANAICYCVEHDSTKIKVVELFSGHETIERILG</sequence>
<dbReference type="EMBL" id="FLRA01000003">
    <property type="protein sequence ID" value="SBT16535.1"/>
    <property type="molecule type" value="Genomic_DNA"/>
</dbReference>
<dbReference type="SUPFAM" id="SSF51735">
    <property type="entry name" value="NAD(P)-binding Rossmann-fold domains"/>
    <property type="match status" value="1"/>
</dbReference>
<dbReference type="CDD" id="cd05243">
    <property type="entry name" value="SDR_a5"/>
    <property type="match status" value="1"/>
</dbReference>
<dbReference type="RefSeq" id="WP_067031708.1">
    <property type="nucleotide sequence ID" value="NZ_CP187511.1"/>
</dbReference>
<dbReference type="GO" id="GO:0016829">
    <property type="term" value="F:lyase activity"/>
    <property type="evidence" value="ECO:0007669"/>
    <property type="project" value="UniProtKB-KW"/>
</dbReference>
<dbReference type="EC" id="4.-.-.-" evidence="2 3"/>
<dbReference type="PANTHER" id="PTHR15020:SF50">
    <property type="entry name" value="UPF0659 PROTEIN YMR090W"/>
    <property type="match status" value="1"/>
</dbReference>
<evidence type="ECO:0000259" key="1">
    <source>
        <dbReference type="Pfam" id="PF13460"/>
    </source>
</evidence>
<proteinExistence type="predicted"/>
<evidence type="ECO:0000313" key="4">
    <source>
        <dbReference type="Proteomes" id="UP000092840"/>
    </source>
</evidence>
<dbReference type="Gene3D" id="3.40.50.720">
    <property type="entry name" value="NAD(P)-binding Rossmann-like Domain"/>
    <property type="match status" value="1"/>
</dbReference>
<accession>A0A1C3JMZ5</accession>
<dbReference type="InterPro" id="IPR016040">
    <property type="entry name" value="NAD(P)-bd_dom"/>
</dbReference>